<dbReference type="Gene3D" id="2.130.10.10">
    <property type="entry name" value="YVTN repeat-like/Quinoprotein amine dehydrogenase"/>
    <property type="match status" value="1"/>
</dbReference>
<name>A0A5K3EXL8_MESCO</name>
<feature type="compositionally biased region" description="Basic residues" evidence="4">
    <location>
        <begin position="1"/>
        <end position="11"/>
    </location>
</feature>
<dbReference type="GO" id="GO:0000127">
    <property type="term" value="C:transcription factor TFIIIC complex"/>
    <property type="evidence" value="ECO:0007669"/>
    <property type="project" value="TreeGrafter"/>
</dbReference>
<dbReference type="InterPro" id="IPR052416">
    <property type="entry name" value="GTF3C_component"/>
</dbReference>
<evidence type="ECO:0000256" key="2">
    <source>
        <dbReference type="ARBA" id="ARBA00023163"/>
    </source>
</evidence>
<feature type="compositionally biased region" description="Acidic residues" evidence="4">
    <location>
        <begin position="24"/>
        <end position="38"/>
    </location>
</feature>
<dbReference type="InterPro" id="IPR036322">
    <property type="entry name" value="WD40_repeat_dom_sf"/>
</dbReference>
<keyword evidence="3" id="KW-0539">Nucleus</keyword>
<evidence type="ECO:0000256" key="1">
    <source>
        <dbReference type="ARBA" id="ARBA00004123"/>
    </source>
</evidence>
<sequence length="830" mass="92517">MSFQNRPRRLAAQKALSRLKIDDSNNESESEATNEVEQSDYQASGPSSSTSTASSGEPSSSEVISADENTSLDEDAGPCPDGTKIKAYGPTVPPLTNLLPPFGRVGFTSKKPRKIALNIFREEINYITSVCNKHQHPFSFVPPKCELSEILVFIERQRILFSLNSLIAVPENEISKYLPNSTTSPAMVFLDQQERLKVPLYEFIQEKNIIYTGGYVKCLTWSPPYADEEGITLSFVPTYLAVASYPNTGVRIDLSHPVTAGFGLIQIWSCTNLALTSEQSQPQLKPHFFLAHDWGFVMDLQWLPVPVQCANNCSSGEETSCPLAYPSLEASQKQASQLISALAGHLIAACTDGFVRVFPIPATDNRPNMPPEFKIVLPTQISADRVPENVYRFKPKTVFRLAPSYDIPPWLGWPNTFAIRSEFPHRLMVAYTSGHLAFYNLSELSTHFAKLDNRLLRPIILTHLIPGPFTSIALHPLYESIVAGLGLDRDINIWDFEDPACIEAGLPELTWPTTHMGWGGCVVWPRPGDCLWVGREEYVFSFTHNSARGGAVSLVGLKKPSDVPPRMRAYTACFPIVSPVECSRYCLEKGFEATTCLDYSESLAFLAQGDTNGEIRFHSWVPKPRRVMREKTRIAIQKNHRTYQWIMRKRKHQCPKGENGEDQPLPPSAVDITDELNFLELNALEEPFEEQIRQNCELCGEGGQTLCWHKVNEFFEFVFREGVGLQKSKFDFINSTFSSISKLATSPNPASASWIAVGTGFGIVQLICHEQFYHSSMDVTLGRPPLPDGPRKGGFYTSTQNDTTSSSGGDSDSRADDSEATIPLREERLS</sequence>
<feature type="compositionally biased region" description="Low complexity" evidence="4">
    <location>
        <begin position="43"/>
        <end position="62"/>
    </location>
</feature>
<dbReference type="GO" id="GO:0005634">
    <property type="term" value="C:nucleus"/>
    <property type="evidence" value="ECO:0007669"/>
    <property type="project" value="UniProtKB-SubCell"/>
</dbReference>
<keyword evidence="2" id="KW-0804">Transcription</keyword>
<feature type="region of interest" description="Disordered" evidence="4">
    <location>
        <begin position="783"/>
        <end position="830"/>
    </location>
</feature>
<feature type="compositionally biased region" description="Low complexity" evidence="4">
    <location>
        <begin position="797"/>
        <end position="810"/>
    </location>
</feature>
<feature type="region of interest" description="Disordered" evidence="4">
    <location>
        <begin position="1"/>
        <end position="90"/>
    </location>
</feature>
<accession>A0A5K3EXL8</accession>
<dbReference type="PANTHER" id="PTHR15052:SF2">
    <property type="entry name" value="GENERAL TRANSCRIPTION FACTOR 3C POLYPEPTIDE 2"/>
    <property type="match status" value="1"/>
</dbReference>
<proteinExistence type="predicted"/>
<comment type="subcellular location">
    <subcellularLocation>
        <location evidence="1">Nucleus</location>
    </subcellularLocation>
</comment>
<dbReference type="PANTHER" id="PTHR15052">
    <property type="entry name" value="RNA POLYMERASE III TRANSCRIPTION INITIATION FACTOR COMPLEX SUBUNIT"/>
    <property type="match status" value="1"/>
</dbReference>
<dbReference type="WBParaSite" id="MCU_003935-RE">
    <property type="protein sequence ID" value="MCU_003935-RE"/>
    <property type="gene ID" value="MCU_003935"/>
</dbReference>
<dbReference type="SUPFAM" id="SSF50978">
    <property type="entry name" value="WD40 repeat-like"/>
    <property type="match status" value="1"/>
</dbReference>
<organism evidence="5">
    <name type="scientific">Mesocestoides corti</name>
    <name type="common">Flatworm</name>
    <dbReference type="NCBI Taxonomy" id="53468"/>
    <lineage>
        <taxon>Eukaryota</taxon>
        <taxon>Metazoa</taxon>
        <taxon>Spiralia</taxon>
        <taxon>Lophotrochozoa</taxon>
        <taxon>Platyhelminthes</taxon>
        <taxon>Cestoda</taxon>
        <taxon>Eucestoda</taxon>
        <taxon>Cyclophyllidea</taxon>
        <taxon>Mesocestoididae</taxon>
        <taxon>Mesocestoides</taxon>
    </lineage>
</organism>
<protein>
    <submittedName>
        <fullName evidence="5">WD_REPEATS_REGION domain-containing protein</fullName>
    </submittedName>
</protein>
<dbReference type="AlphaFoldDB" id="A0A5K3EXL8"/>
<reference evidence="5" key="1">
    <citation type="submission" date="2019-11" db="UniProtKB">
        <authorList>
            <consortium name="WormBaseParasite"/>
        </authorList>
    </citation>
    <scope>IDENTIFICATION</scope>
</reference>
<evidence type="ECO:0000256" key="3">
    <source>
        <dbReference type="ARBA" id="ARBA00023242"/>
    </source>
</evidence>
<evidence type="ECO:0000256" key="4">
    <source>
        <dbReference type="SAM" id="MobiDB-lite"/>
    </source>
</evidence>
<dbReference type="InterPro" id="IPR015943">
    <property type="entry name" value="WD40/YVTN_repeat-like_dom_sf"/>
</dbReference>
<evidence type="ECO:0000313" key="5">
    <source>
        <dbReference type="WBParaSite" id="MCU_003935-RE"/>
    </source>
</evidence>
<dbReference type="GO" id="GO:0006383">
    <property type="term" value="P:transcription by RNA polymerase III"/>
    <property type="evidence" value="ECO:0007669"/>
    <property type="project" value="TreeGrafter"/>
</dbReference>